<dbReference type="AlphaFoldDB" id="A0A918PXR9"/>
<dbReference type="Proteomes" id="UP000662572">
    <property type="component" value="Unassembled WGS sequence"/>
</dbReference>
<organism evidence="2 3">
    <name type="scientific">Asticcacaulis endophyticus</name>
    <dbReference type="NCBI Taxonomy" id="1395890"/>
    <lineage>
        <taxon>Bacteria</taxon>
        <taxon>Pseudomonadati</taxon>
        <taxon>Pseudomonadota</taxon>
        <taxon>Alphaproteobacteria</taxon>
        <taxon>Caulobacterales</taxon>
        <taxon>Caulobacteraceae</taxon>
        <taxon>Asticcacaulis</taxon>
    </lineage>
</organism>
<dbReference type="PROSITE" id="PS50943">
    <property type="entry name" value="HTH_CROC1"/>
    <property type="match status" value="1"/>
</dbReference>
<name>A0A918PXR9_9CAUL</name>
<evidence type="ECO:0000313" key="2">
    <source>
        <dbReference type="EMBL" id="GGZ24631.1"/>
    </source>
</evidence>
<dbReference type="InterPro" id="IPR001387">
    <property type="entry name" value="Cro/C1-type_HTH"/>
</dbReference>
<gene>
    <name evidence="2" type="ORF">GCM10011273_07330</name>
</gene>
<evidence type="ECO:0000313" key="3">
    <source>
        <dbReference type="Proteomes" id="UP000662572"/>
    </source>
</evidence>
<protein>
    <submittedName>
        <fullName evidence="2">Transcriptional regulator</fullName>
    </submittedName>
</protein>
<dbReference type="EMBL" id="BMZB01000001">
    <property type="protein sequence ID" value="GGZ24631.1"/>
    <property type="molecule type" value="Genomic_DNA"/>
</dbReference>
<sequence>MDDISKTDRSPNPVDLHVGARVRMRRKFLGMSQEGLAETIDLTFQQVQKYERGSNRISASKLYEISKALKAPVAYFFEGYGQSEAVEGFSESESEQFVHGFLMTTEGIELAEAFPRIKSTKQRRRILELVRTLAEDEDA</sequence>
<reference evidence="2" key="1">
    <citation type="journal article" date="2014" name="Int. J. Syst. Evol. Microbiol.">
        <title>Complete genome sequence of Corynebacterium casei LMG S-19264T (=DSM 44701T), isolated from a smear-ripened cheese.</title>
        <authorList>
            <consortium name="US DOE Joint Genome Institute (JGI-PGF)"/>
            <person name="Walter F."/>
            <person name="Albersmeier A."/>
            <person name="Kalinowski J."/>
            <person name="Ruckert C."/>
        </authorList>
    </citation>
    <scope>NUCLEOTIDE SEQUENCE</scope>
    <source>
        <strain evidence="2">KCTC 32296</strain>
    </source>
</reference>
<dbReference type="InterPro" id="IPR010982">
    <property type="entry name" value="Lambda_DNA-bd_dom_sf"/>
</dbReference>
<dbReference type="Pfam" id="PF01381">
    <property type="entry name" value="HTH_3"/>
    <property type="match status" value="1"/>
</dbReference>
<dbReference type="SUPFAM" id="SSF47413">
    <property type="entry name" value="lambda repressor-like DNA-binding domains"/>
    <property type="match status" value="1"/>
</dbReference>
<proteinExistence type="predicted"/>
<reference evidence="2" key="2">
    <citation type="submission" date="2020-09" db="EMBL/GenBank/DDBJ databases">
        <authorList>
            <person name="Sun Q."/>
            <person name="Kim S."/>
        </authorList>
    </citation>
    <scope>NUCLEOTIDE SEQUENCE</scope>
    <source>
        <strain evidence="2">KCTC 32296</strain>
    </source>
</reference>
<keyword evidence="3" id="KW-1185">Reference proteome</keyword>
<feature type="domain" description="HTH cro/C1-type" evidence="1">
    <location>
        <begin position="22"/>
        <end position="76"/>
    </location>
</feature>
<dbReference type="GO" id="GO:0003677">
    <property type="term" value="F:DNA binding"/>
    <property type="evidence" value="ECO:0007669"/>
    <property type="project" value="InterPro"/>
</dbReference>
<evidence type="ECO:0000259" key="1">
    <source>
        <dbReference type="PROSITE" id="PS50943"/>
    </source>
</evidence>
<dbReference type="SMART" id="SM00530">
    <property type="entry name" value="HTH_XRE"/>
    <property type="match status" value="1"/>
</dbReference>
<accession>A0A918PXR9</accession>
<comment type="caution">
    <text evidence="2">The sequence shown here is derived from an EMBL/GenBank/DDBJ whole genome shotgun (WGS) entry which is preliminary data.</text>
</comment>
<dbReference type="RefSeq" id="WP_189484996.1">
    <property type="nucleotide sequence ID" value="NZ_BMZB01000001.1"/>
</dbReference>
<dbReference type="Gene3D" id="1.10.260.40">
    <property type="entry name" value="lambda repressor-like DNA-binding domains"/>
    <property type="match status" value="1"/>
</dbReference>
<dbReference type="CDD" id="cd00093">
    <property type="entry name" value="HTH_XRE"/>
    <property type="match status" value="1"/>
</dbReference>